<dbReference type="EMBL" id="ABVL01000004">
    <property type="protein sequence ID" value="EDY20569.1"/>
    <property type="molecule type" value="Genomic_DNA"/>
</dbReference>
<proteinExistence type="predicted"/>
<keyword evidence="1" id="KW-1133">Transmembrane helix</keyword>
<evidence type="ECO:0000256" key="1">
    <source>
        <dbReference type="SAM" id="Phobius"/>
    </source>
</evidence>
<comment type="caution">
    <text evidence="2">The sequence shown here is derived from an EMBL/GenBank/DDBJ whole genome shotgun (WGS) entry which is preliminary data.</text>
</comment>
<sequence>MPSKPDPFVVPSTGRRDALIAIVVGLVVLAFIIYGVRDMAKPVTGNKLTGTVLEKHFTPQKERQISFNGGHIEGTKETDGEYLLKVRVESQNRTYEVPVEKPLYESKQVGDSLTFLRPPSEQK</sequence>
<evidence type="ECO:0000313" key="3">
    <source>
        <dbReference type="Proteomes" id="UP000005824"/>
    </source>
</evidence>
<organism evidence="2 3">
    <name type="scientific">Chthoniobacter flavus Ellin428</name>
    <dbReference type="NCBI Taxonomy" id="497964"/>
    <lineage>
        <taxon>Bacteria</taxon>
        <taxon>Pseudomonadati</taxon>
        <taxon>Verrucomicrobiota</taxon>
        <taxon>Spartobacteria</taxon>
        <taxon>Chthoniobacterales</taxon>
        <taxon>Chthoniobacteraceae</taxon>
        <taxon>Chthoniobacter</taxon>
    </lineage>
</organism>
<protein>
    <submittedName>
        <fullName evidence="2">Uncharacterized protein</fullName>
    </submittedName>
</protein>
<keyword evidence="1" id="KW-0472">Membrane</keyword>
<evidence type="ECO:0000313" key="2">
    <source>
        <dbReference type="EMBL" id="EDY20569.1"/>
    </source>
</evidence>
<keyword evidence="1" id="KW-0812">Transmembrane</keyword>
<feature type="transmembrane region" description="Helical" evidence="1">
    <location>
        <begin position="18"/>
        <end position="36"/>
    </location>
</feature>
<accession>B4CYM8</accession>
<reference evidence="2 3" key="1">
    <citation type="journal article" date="2011" name="J. Bacteriol.">
        <title>Genome sequence of Chthoniobacter flavus Ellin428, an aerobic heterotrophic soil bacterium.</title>
        <authorList>
            <person name="Kant R."/>
            <person name="van Passel M.W."/>
            <person name="Palva A."/>
            <person name="Lucas S."/>
            <person name="Lapidus A."/>
            <person name="Glavina Del Rio T."/>
            <person name="Dalin E."/>
            <person name="Tice H."/>
            <person name="Bruce D."/>
            <person name="Goodwin L."/>
            <person name="Pitluck S."/>
            <person name="Larimer F.W."/>
            <person name="Land M.L."/>
            <person name="Hauser L."/>
            <person name="Sangwan P."/>
            <person name="de Vos W.M."/>
            <person name="Janssen P.H."/>
            <person name="Smidt H."/>
        </authorList>
    </citation>
    <scope>NUCLEOTIDE SEQUENCE [LARGE SCALE GENOMIC DNA]</scope>
    <source>
        <strain evidence="2 3">Ellin428</strain>
    </source>
</reference>
<gene>
    <name evidence="2" type="ORF">CfE428DRAFT_1766</name>
</gene>
<dbReference type="AlphaFoldDB" id="B4CYM8"/>
<dbReference type="RefSeq" id="WP_006979092.1">
    <property type="nucleotide sequence ID" value="NZ_ABVL01000004.1"/>
</dbReference>
<name>B4CYM8_9BACT</name>
<keyword evidence="3" id="KW-1185">Reference proteome</keyword>
<dbReference type="InParanoid" id="B4CYM8"/>
<dbReference type="STRING" id="497964.CfE428DRAFT_1766"/>
<dbReference type="Proteomes" id="UP000005824">
    <property type="component" value="Unassembled WGS sequence"/>
</dbReference>